<reference evidence="2 3" key="2">
    <citation type="journal article" date="2017" name="Int. J. Syst. Evol. Microbiol.">
        <title>Gordonia phthalatica sp. nov., a di-n-butyl phthalate-degrading bacterium isolated from activated sludge.</title>
        <authorList>
            <person name="Jin D."/>
            <person name="Kong X."/>
            <person name="Jia M."/>
            <person name="Yu X."/>
            <person name="Wang X."/>
            <person name="Zhuang X."/>
            <person name="Deng Y."/>
            <person name="Bai Z."/>
        </authorList>
    </citation>
    <scope>NUCLEOTIDE SEQUENCE [LARGE SCALE GENOMIC DNA]</scope>
    <source>
        <strain evidence="2 3">QH-11</strain>
    </source>
</reference>
<gene>
    <name evidence="2" type="ORF">ACH46_17960</name>
</gene>
<keyword evidence="1" id="KW-0812">Transmembrane</keyword>
<reference evidence="3" key="1">
    <citation type="submission" date="2015-06" db="EMBL/GenBank/DDBJ databases">
        <title>Complete genome sequence and metabolic analysis of phthalate degradation pathway in Gordonia sp. QH-11.</title>
        <authorList>
            <person name="Jin D."/>
            <person name="Kong X."/>
            <person name="Bai Z."/>
        </authorList>
    </citation>
    <scope>NUCLEOTIDE SEQUENCE [LARGE SCALE GENOMIC DNA]</scope>
    <source>
        <strain evidence="3">QH-11</strain>
    </source>
</reference>
<evidence type="ECO:0000256" key="1">
    <source>
        <dbReference type="SAM" id="Phobius"/>
    </source>
</evidence>
<feature type="transmembrane region" description="Helical" evidence="1">
    <location>
        <begin position="54"/>
        <end position="74"/>
    </location>
</feature>
<dbReference type="KEGG" id="goq:ACH46_17960"/>
<name>A0A0N9NJA8_9ACTN</name>
<keyword evidence="1" id="KW-1133">Transmembrane helix</keyword>
<evidence type="ECO:0000313" key="2">
    <source>
        <dbReference type="EMBL" id="ALG86038.1"/>
    </source>
</evidence>
<evidence type="ECO:0008006" key="4">
    <source>
        <dbReference type="Google" id="ProtNLM"/>
    </source>
</evidence>
<sequence>MNRGAAALHRLSVGLLGVLLVAFAIAVVLTRFSVRPVSDWVSRIDTAAVADATGTGWFAAVVAAVALVALFWGWRLIRTTIAPQHPDVVTLAHSGPEGMLTVPPKVVAQAVESSLREQTVLRQAHVRAIDDRGSTIIRITVEARPERSYDEIISILARPIEDLRTAFAGSGVHVQAMVHFERVER</sequence>
<dbReference type="OrthoDB" id="4381353at2"/>
<evidence type="ECO:0000313" key="3">
    <source>
        <dbReference type="Proteomes" id="UP000063789"/>
    </source>
</evidence>
<protein>
    <recommendedName>
        <fullName evidence="4">Alkaline shock response membrane anchor protein AmaP</fullName>
    </recommendedName>
</protein>
<dbReference type="PATRIC" id="fig|1136941.3.peg.3672"/>
<dbReference type="Proteomes" id="UP000063789">
    <property type="component" value="Chromosome"/>
</dbReference>
<organism evidence="2 3">
    <name type="scientific">Gordonia phthalatica</name>
    <dbReference type="NCBI Taxonomy" id="1136941"/>
    <lineage>
        <taxon>Bacteria</taxon>
        <taxon>Bacillati</taxon>
        <taxon>Actinomycetota</taxon>
        <taxon>Actinomycetes</taxon>
        <taxon>Mycobacteriales</taxon>
        <taxon>Gordoniaceae</taxon>
        <taxon>Gordonia</taxon>
    </lineage>
</organism>
<dbReference type="STRING" id="1136941.ACH46_17960"/>
<keyword evidence="1" id="KW-0472">Membrane</keyword>
<keyword evidence="3" id="KW-1185">Reference proteome</keyword>
<feature type="transmembrane region" description="Helical" evidence="1">
    <location>
        <begin position="12"/>
        <end position="34"/>
    </location>
</feature>
<accession>A0A0N9NJA8</accession>
<proteinExistence type="predicted"/>
<dbReference type="RefSeq" id="WP_062394138.1">
    <property type="nucleotide sequence ID" value="NZ_CP011853.1"/>
</dbReference>
<dbReference type="AlphaFoldDB" id="A0A0N9NJA8"/>
<dbReference type="EMBL" id="CP011853">
    <property type="protein sequence ID" value="ALG86038.1"/>
    <property type="molecule type" value="Genomic_DNA"/>
</dbReference>